<protein>
    <recommendedName>
        <fullName evidence="3">Cytochrome P450</fullName>
    </recommendedName>
</protein>
<sequence length="102" mass="11566">MTITLLNLLYLVCAAAIALSWLLQAWRSPTGKWPLNLGLLKIQYDALRRNDLLNFQQPHIEKYGPTFELDLLGGRGFTTTDPVNLEAMYNSRIQDWGDGLTT</sequence>
<reference evidence="1 2" key="1">
    <citation type="submission" date="2023-08" db="EMBL/GenBank/DDBJ databases">
        <title>Black Yeasts Isolated from many extreme environments.</title>
        <authorList>
            <person name="Coleine C."/>
            <person name="Stajich J.E."/>
            <person name="Selbmann L."/>
        </authorList>
    </citation>
    <scope>NUCLEOTIDE SEQUENCE [LARGE SCALE GENOMIC DNA]</scope>
    <source>
        <strain evidence="1 2">CCFEE 5885</strain>
    </source>
</reference>
<dbReference type="EMBL" id="JAVRRG010000277">
    <property type="protein sequence ID" value="KAK5074552.1"/>
    <property type="molecule type" value="Genomic_DNA"/>
</dbReference>
<keyword evidence="2" id="KW-1185">Reference proteome</keyword>
<name>A0ABR0JUY1_9EURO</name>
<comment type="caution">
    <text evidence="1">The sequence shown here is derived from an EMBL/GenBank/DDBJ whole genome shotgun (WGS) entry which is preliminary data.</text>
</comment>
<organism evidence="1 2">
    <name type="scientific">Lithohypha guttulata</name>
    <dbReference type="NCBI Taxonomy" id="1690604"/>
    <lineage>
        <taxon>Eukaryota</taxon>
        <taxon>Fungi</taxon>
        <taxon>Dikarya</taxon>
        <taxon>Ascomycota</taxon>
        <taxon>Pezizomycotina</taxon>
        <taxon>Eurotiomycetes</taxon>
        <taxon>Chaetothyriomycetidae</taxon>
        <taxon>Chaetothyriales</taxon>
        <taxon>Trichomeriaceae</taxon>
        <taxon>Lithohypha</taxon>
    </lineage>
</organism>
<evidence type="ECO:0000313" key="1">
    <source>
        <dbReference type="EMBL" id="KAK5074552.1"/>
    </source>
</evidence>
<proteinExistence type="predicted"/>
<evidence type="ECO:0008006" key="3">
    <source>
        <dbReference type="Google" id="ProtNLM"/>
    </source>
</evidence>
<gene>
    <name evidence="1" type="ORF">LTR24_010126</name>
</gene>
<evidence type="ECO:0000313" key="2">
    <source>
        <dbReference type="Proteomes" id="UP001345013"/>
    </source>
</evidence>
<dbReference type="Proteomes" id="UP001345013">
    <property type="component" value="Unassembled WGS sequence"/>
</dbReference>
<accession>A0ABR0JUY1</accession>